<reference evidence="1" key="1">
    <citation type="submission" date="2022-11" db="EMBL/GenBank/DDBJ databases">
        <authorList>
            <person name="Morgan W.R."/>
            <person name="Tartar A."/>
        </authorList>
    </citation>
    <scope>NUCLEOTIDE SEQUENCE</scope>
    <source>
        <strain evidence="1">ARSEF 373</strain>
    </source>
</reference>
<name>A0AAV2YG89_9STRA</name>
<sequence length="144" mass="16408">MLIRQQGISNYQDIPEGVRTFKMLATSQQVNLKSQDRVDAYCCLWPCWAKDLCLVGNLVYKYATKDIKERFYYSGGSVREFTLATSKDIRSAIDDAISGVDDISNLLSNNSSVLTGASQVDRLHHTFVKDADDTNHFIARRYWE</sequence>
<protein>
    <submittedName>
        <fullName evidence="1">Uncharacterized protein</fullName>
    </submittedName>
</protein>
<keyword evidence="2" id="KW-1185">Reference proteome</keyword>
<dbReference type="Proteomes" id="UP001146120">
    <property type="component" value="Unassembled WGS sequence"/>
</dbReference>
<organism evidence="1 2">
    <name type="scientific">Lagenidium giganteum</name>
    <dbReference type="NCBI Taxonomy" id="4803"/>
    <lineage>
        <taxon>Eukaryota</taxon>
        <taxon>Sar</taxon>
        <taxon>Stramenopiles</taxon>
        <taxon>Oomycota</taxon>
        <taxon>Peronosporomycetes</taxon>
        <taxon>Pythiales</taxon>
        <taxon>Pythiaceae</taxon>
    </lineage>
</organism>
<dbReference type="AlphaFoldDB" id="A0AAV2YG89"/>
<evidence type="ECO:0000313" key="2">
    <source>
        <dbReference type="Proteomes" id="UP001146120"/>
    </source>
</evidence>
<reference evidence="1" key="2">
    <citation type="journal article" date="2023" name="Microbiol Resour">
        <title>Decontamination and Annotation of the Draft Genome Sequence of the Oomycete Lagenidium giganteum ARSEF 373.</title>
        <authorList>
            <person name="Morgan W.R."/>
            <person name="Tartar A."/>
        </authorList>
    </citation>
    <scope>NUCLEOTIDE SEQUENCE</scope>
    <source>
        <strain evidence="1">ARSEF 373</strain>
    </source>
</reference>
<dbReference type="EMBL" id="DAKRPA010000342">
    <property type="protein sequence ID" value="DAZ93136.1"/>
    <property type="molecule type" value="Genomic_DNA"/>
</dbReference>
<gene>
    <name evidence="1" type="ORF">N0F65_009712</name>
</gene>
<comment type="caution">
    <text evidence="1">The sequence shown here is derived from an EMBL/GenBank/DDBJ whole genome shotgun (WGS) entry which is preliminary data.</text>
</comment>
<accession>A0AAV2YG89</accession>
<evidence type="ECO:0000313" key="1">
    <source>
        <dbReference type="EMBL" id="DAZ93136.1"/>
    </source>
</evidence>
<proteinExistence type="predicted"/>